<reference evidence="4 5" key="1">
    <citation type="submission" date="2011-04" db="EMBL/GenBank/DDBJ databases">
        <authorList>
            <person name="Weinstock G."/>
            <person name="Sodergren E."/>
            <person name="Clifton S."/>
            <person name="Fulton L."/>
            <person name="Fulton B."/>
            <person name="Courtney L."/>
            <person name="Fronick C."/>
            <person name="Harrison M."/>
            <person name="Strong C."/>
            <person name="Farmer C."/>
            <person name="Delahaunty K."/>
            <person name="Markovic C."/>
            <person name="Hall O."/>
            <person name="Minx P."/>
            <person name="Tomlinson C."/>
            <person name="Mitreva M."/>
            <person name="Hou S."/>
            <person name="Chen J."/>
            <person name="Wollam A."/>
            <person name="Pepin K.H."/>
            <person name="Johnson M."/>
            <person name="Bhonagiri V."/>
            <person name="Zhang X."/>
            <person name="Suruliraj S."/>
            <person name="Warren W."/>
            <person name="Chinwalla A."/>
            <person name="Mardis E.R."/>
            <person name="Wilson R.K."/>
        </authorList>
    </citation>
    <scope>NUCLEOTIDE SEQUENCE [LARGE SCALE GENOMIC DNA]</scope>
    <source>
        <strain evidence="4 5">6014059</strain>
    </source>
</reference>
<dbReference type="CDD" id="cd15457">
    <property type="entry name" value="NADAR"/>
    <property type="match status" value="1"/>
</dbReference>
<evidence type="ECO:0000313" key="4">
    <source>
        <dbReference type="EMBL" id="EGJ68634.1"/>
    </source>
</evidence>
<dbReference type="Pfam" id="PF08719">
    <property type="entry name" value="NADAR"/>
    <property type="match status" value="1"/>
</dbReference>
<comment type="catalytic activity">
    <reaction evidence="2">
        <text>2,5-diamino-6-hydroxy-4-(5-phosphoribosylamino)-pyrimidine + H2O = 2,5,6-triamino-4-hydroxypyrimidine + D-ribose 5-phosphate</text>
        <dbReference type="Rhea" id="RHEA:23436"/>
        <dbReference type="ChEBI" id="CHEBI:15377"/>
        <dbReference type="ChEBI" id="CHEBI:58614"/>
        <dbReference type="ChEBI" id="CHEBI:78346"/>
        <dbReference type="ChEBI" id="CHEBI:137796"/>
    </reaction>
</comment>
<evidence type="ECO:0000256" key="1">
    <source>
        <dbReference type="ARBA" id="ARBA00000022"/>
    </source>
</evidence>
<sequence>MMKDEKFLNDLIQKIQQGHQFKYLYFWGHTPKKANLIDKSCFSQWFPAQFNVEGIEYFTAEHYMMAQKAKLFNDKEIFAQILQVKHPNEAKQLGRKVRNYNEQIWQEKRFDIVVQANFAKFSQHPELKKFLLATKDRILVEASPVDKIWGVGMAQDHPHIQDPSLWQGLNLLGFALIHVRELLLTE</sequence>
<accession>A0A828STF1</accession>
<dbReference type="Gene3D" id="1.10.357.40">
    <property type="entry name" value="YbiA-like"/>
    <property type="match status" value="1"/>
</dbReference>
<dbReference type="InterPro" id="IPR012816">
    <property type="entry name" value="NADAR"/>
</dbReference>
<comment type="catalytic activity">
    <reaction evidence="1">
        <text>5-amino-6-(5-phospho-D-ribosylamino)uracil + H2O = 5,6-diaminouracil + D-ribose 5-phosphate</text>
        <dbReference type="Rhea" id="RHEA:55020"/>
        <dbReference type="ChEBI" id="CHEBI:15377"/>
        <dbReference type="ChEBI" id="CHEBI:46252"/>
        <dbReference type="ChEBI" id="CHEBI:58453"/>
        <dbReference type="ChEBI" id="CHEBI:78346"/>
    </reaction>
</comment>
<evidence type="ECO:0000256" key="2">
    <source>
        <dbReference type="ARBA" id="ARBA00000751"/>
    </source>
</evidence>
<proteinExistence type="predicted"/>
<gene>
    <name evidence="4" type="ORF">HMPREF0022_01548</name>
</gene>
<evidence type="ECO:0000259" key="3">
    <source>
        <dbReference type="Pfam" id="PF08719"/>
    </source>
</evidence>
<organism evidence="4 5">
    <name type="scientific">Acinetobacter baumannii 6014059</name>
    <dbReference type="NCBI Taxonomy" id="525242"/>
    <lineage>
        <taxon>Bacteria</taxon>
        <taxon>Pseudomonadati</taxon>
        <taxon>Pseudomonadota</taxon>
        <taxon>Gammaproteobacteria</taxon>
        <taxon>Moraxellales</taxon>
        <taxon>Moraxellaceae</taxon>
        <taxon>Acinetobacter</taxon>
        <taxon>Acinetobacter calcoaceticus/baumannii complex</taxon>
    </lineage>
</organism>
<dbReference type="InterPro" id="IPR037238">
    <property type="entry name" value="YbiA-like_sf"/>
</dbReference>
<comment type="caution">
    <text evidence="4">The sequence shown here is derived from an EMBL/GenBank/DDBJ whole genome shotgun (WGS) entry which is preliminary data.</text>
</comment>
<evidence type="ECO:0000313" key="5">
    <source>
        <dbReference type="Proteomes" id="UP000003204"/>
    </source>
</evidence>
<name>A0A828STF1_ACIBA</name>
<feature type="domain" description="NADAR" evidence="3">
    <location>
        <begin position="25"/>
        <end position="183"/>
    </location>
</feature>
<dbReference type="NCBIfam" id="TIGR02464">
    <property type="entry name" value="ribofla_fusion"/>
    <property type="match status" value="1"/>
</dbReference>
<protein>
    <recommendedName>
        <fullName evidence="3">NADAR domain-containing protein</fullName>
    </recommendedName>
</protein>
<dbReference type="EMBL" id="ACYS02000039">
    <property type="protein sequence ID" value="EGJ68634.1"/>
    <property type="molecule type" value="Genomic_DNA"/>
</dbReference>
<dbReference type="SUPFAM" id="SSF143990">
    <property type="entry name" value="YbiA-like"/>
    <property type="match status" value="1"/>
</dbReference>
<dbReference type="Proteomes" id="UP000003204">
    <property type="component" value="Unassembled WGS sequence"/>
</dbReference>
<dbReference type="AlphaFoldDB" id="A0A828STF1"/>